<gene>
    <name evidence="2" type="ORF">Sjap_005821</name>
</gene>
<evidence type="ECO:0000313" key="2">
    <source>
        <dbReference type="EMBL" id="KAK9145918.1"/>
    </source>
</evidence>
<evidence type="ECO:0000313" key="3">
    <source>
        <dbReference type="Proteomes" id="UP001417504"/>
    </source>
</evidence>
<proteinExistence type="predicted"/>
<feature type="compositionally biased region" description="Basic and acidic residues" evidence="1">
    <location>
        <begin position="126"/>
        <end position="146"/>
    </location>
</feature>
<feature type="region of interest" description="Disordered" evidence="1">
    <location>
        <begin position="52"/>
        <end position="91"/>
    </location>
</feature>
<protein>
    <submittedName>
        <fullName evidence="2">Uncharacterized protein</fullName>
    </submittedName>
</protein>
<evidence type="ECO:0000256" key="1">
    <source>
        <dbReference type="SAM" id="MobiDB-lite"/>
    </source>
</evidence>
<organism evidence="2 3">
    <name type="scientific">Stephania japonica</name>
    <dbReference type="NCBI Taxonomy" id="461633"/>
    <lineage>
        <taxon>Eukaryota</taxon>
        <taxon>Viridiplantae</taxon>
        <taxon>Streptophyta</taxon>
        <taxon>Embryophyta</taxon>
        <taxon>Tracheophyta</taxon>
        <taxon>Spermatophyta</taxon>
        <taxon>Magnoliopsida</taxon>
        <taxon>Ranunculales</taxon>
        <taxon>Menispermaceae</taxon>
        <taxon>Menispermoideae</taxon>
        <taxon>Cissampelideae</taxon>
        <taxon>Stephania</taxon>
    </lineage>
</organism>
<name>A0AAP0K4S0_9MAGN</name>
<accession>A0AAP0K4S0</accession>
<feature type="compositionally biased region" description="Basic residues" evidence="1">
    <location>
        <begin position="60"/>
        <end position="70"/>
    </location>
</feature>
<comment type="caution">
    <text evidence="2">The sequence shown here is derived from an EMBL/GenBank/DDBJ whole genome shotgun (WGS) entry which is preliminary data.</text>
</comment>
<feature type="compositionally biased region" description="Basic residues" evidence="1">
    <location>
        <begin position="116"/>
        <end position="125"/>
    </location>
</feature>
<dbReference type="AlphaFoldDB" id="A0AAP0K4S0"/>
<sequence length="241" mass="26362">MLGSCSHVSENKVIRILKRGEELNETWFPTIFNGSSSSDDIKDGETMIINGCTSSSKAASSKKRSNIKTQKRADNLNARQVIPSSCSSSSNDDDYDFLKAEVEVLKTFSRNLSKLKKDKKAKKNGGKKEEKAKKKKDGEKEDDKPAKKNKKRGNNTKSRWIMSNCSCSCSSSDDNCGMVKSKASVVSSEYDWEKCVVGLYLNSPLPSSLPVPGKTASSLLVSPPPSSLPLPWFLLPVGLLS</sequence>
<dbReference type="Proteomes" id="UP001417504">
    <property type="component" value="Unassembled WGS sequence"/>
</dbReference>
<feature type="region of interest" description="Disordered" evidence="1">
    <location>
        <begin position="116"/>
        <end position="155"/>
    </location>
</feature>
<dbReference type="EMBL" id="JBBNAE010000002">
    <property type="protein sequence ID" value="KAK9145918.1"/>
    <property type="molecule type" value="Genomic_DNA"/>
</dbReference>
<reference evidence="2 3" key="1">
    <citation type="submission" date="2024-01" db="EMBL/GenBank/DDBJ databases">
        <title>Genome assemblies of Stephania.</title>
        <authorList>
            <person name="Yang L."/>
        </authorList>
    </citation>
    <scope>NUCLEOTIDE SEQUENCE [LARGE SCALE GENOMIC DNA]</scope>
    <source>
        <strain evidence="2">QJT</strain>
        <tissue evidence="2">Leaf</tissue>
    </source>
</reference>
<keyword evidence="3" id="KW-1185">Reference proteome</keyword>